<accession>I3SQP4</accession>
<dbReference type="OrthoDB" id="1931227at2759"/>
<dbReference type="AlphaFoldDB" id="I3SQP4"/>
<protein>
    <submittedName>
        <fullName evidence="1">Uncharacterized protein</fullName>
    </submittedName>
</protein>
<evidence type="ECO:0000313" key="1">
    <source>
        <dbReference type="EMBL" id="AFK42586.1"/>
    </source>
</evidence>
<name>I3SQP4_LOTJA</name>
<dbReference type="KEGG" id="lja:130746930"/>
<dbReference type="EMBL" id="BT142792">
    <property type="protein sequence ID" value="AFK42586.1"/>
    <property type="molecule type" value="mRNA"/>
</dbReference>
<dbReference type="RefSeq" id="XP_057455701.1">
    <property type="nucleotide sequence ID" value="XM_057599718.1"/>
</dbReference>
<organism evidence="1">
    <name type="scientific">Lotus japonicus</name>
    <name type="common">Lotus corniculatus var. japonicus</name>
    <dbReference type="NCBI Taxonomy" id="34305"/>
    <lineage>
        <taxon>Eukaryota</taxon>
        <taxon>Viridiplantae</taxon>
        <taxon>Streptophyta</taxon>
        <taxon>Embryophyta</taxon>
        <taxon>Tracheophyta</taxon>
        <taxon>Spermatophyta</taxon>
        <taxon>Magnoliopsida</taxon>
        <taxon>eudicotyledons</taxon>
        <taxon>Gunneridae</taxon>
        <taxon>Pentapetalae</taxon>
        <taxon>rosids</taxon>
        <taxon>fabids</taxon>
        <taxon>Fabales</taxon>
        <taxon>Fabaceae</taxon>
        <taxon>Papilionoideae</taxon>
        <taxon>50 kb inversion clade</taxon>
        <taxon>NPAAA clade</taxon>
        <taxon>Hologalegina</taxon>
        <taxon>robinioid clade</taxon>
        <taxon>Loteae</taxon>
        <taxon>Lotus</taxon>
    </lineage>
</organism>
<sequence>MTTLVRNTTASISRRYRYELIGLQGKDKLKSISYRRKRAKQRKIFLTTYTLSSLNGFVEPKKPKLKRVAVKVKKIVSSVLMFMRTGSFSRSCNSRSAISAKSPERKKSF</sequence>
<dbReference type="OMA" id="NTFVEPQ"/>
<reference evidence="1" key="1">
    <citation type="submission" date="2012-05" db="EMBL/GenBank/DDBJ databases">
        <authorList>
            <person name="Krishnakumar V."/>
            <person name="Cheung F."/>
            <person name="Xiao Y."/>
            <person name="Chan A."/>
            <person name="Moskal W.A."/>
            <person name="Town C.D."/>
        </authorList>
    </citation>
    <scope>NUCLEOTIDE SEQUENCE</scope>
</reference>
<proteinExistence type="evidence at transcript level"/>
<dbReference type="GeneID" id="130746930"/>